<dbReference type="InterPro" id="IPR038506">
    <property type="entry name" value="GLE1-like_sf"/>
</dbReference>
<feature type="compositionally biased region" description="Polar residues" evidence="11">
    <location>
        <begin position="104"/>
        <end position="126"/>
    </location>
</feature>
<keyword evidence="3" id="KW-0813">Transport</keyword>
<feature type="region of interest" description="Disordered" evidence="11">
    <location>
        <begin position="279"/>
        <end position="326"/>
    </location>
</feature>
<dbReference type="GO" id="GO:0005737">
    <property type="term" value="C:cytoplasm"/>
    <property type="evidence" value="ECO:0007669"/>
    <property type="project" value="TreeGrafter"/>
</dbReference>
<protein>
    <recommendedName>
        <fullName evidence="9">mRNA export factor GLE1</fullName>
    </recommendedName>
    <alternativeName>
        <fullName evidence="10">Nucleoporin GLE1</fullName>
    </alternativeName>
</protein>
<comment type="caution">
    <text evidence="12">The sequence shown here is derived from an EMBL/GenBank/DDBJ whole genome shotgun (WGS) entry which is preliminary data.</text>
</comment>
<dbReference type="InterPro" id="IPR012476">
    <property type="entry name" value="GLE1"/>
</dbReference>
<dbReference type="PANTHER" id="PTHR12960:SF0">
    <property type="entry name" value="MRNA EXPORT FACTOR GLE1"/>
    <property type="match status" value="1"/>
</dbReference>
<organism evidence="12 13">
    <name type="scientific">Apiotrichum porosum</name>
    <dbReference type="NCBI Taxonomy" id="105984"/>
    <lineage>
        <taxon>Eukaryota</taxon>
        <taxon>Fungi</taxon>
        <taxon>Dikarya</taxon>
        <taxon>Basidiomycota</taxon>
        <taxon>Agaricomycotina</taxon>
        <taxon>Tremellomycetes</taxon>
        <taxon>Trichosporonales</taxon>
        <taxon>Trichosporonaceae</taxon>
        <taxon>Apiotrichum</taxon>
    </lineage>
</organism>
<dbReference type="STRING" id="105984.A0A427XH71"/>
<dbReference type="Proteomes" id="UP000279236">
    <property type="component" value="Unassembled WGS sequence"/>
</dbReference>
<comment type="subcellular location">
    <subcellularLocation>
        <location evidence="1">Nucleus</location>
        <location evidence="1">Nuclear pore complex</location>
    </subcellularLocation>
</comment>
<evidence type="ECO:0000256" key="8">
    <source>
        <dbReference type="ARBA" id="ARBA00023242"/>
    </source>
</evidence>
<dbReference type="EMBL" id="RSCE01000013">
    <property type="protein sequence ID" value="RSH78245.1"/>
    <property type="molecule type" value="Genomic_DNA"/>
</dbReference>
<evidence type="ECO:0000256" key="2">
    <source>
        <dbReference type="ARBA" id="ARBA00011056"/>
    </source>
</evidence>
<feature type="compositionally biased region" description="Basic and acidic residues" evidence="11">
    <location>
        <begin position="279"/>
        <end position="322"/>
    </location>
</feature>
<dbReference type="GO" id="GO:0000822">
    <property type="term" value="F:inositol hexakisphosphate binding"/>
    <property type="evidence" value="ECO:0007669"/>
    <property type="project" value="TreeGrafter"/>
</dbReference>
<gene>
    <name evidence="12" type="ORF">EHS24_002709</name>
</gene>
<dbReference type="AlphaFoldDB" id="A0A427XH71"/>
<evidence type="ECO:0000256" key="1">
    <source>
        <dbReference type="ARBA" id="ARBA00004567"/>
    </source>
</evidence>
<feature type="compositionally biased region" description="Basic and acidic residues" evidence="11">
    <location>
        <begin position="89"/>
        <end position="100"/>
    </location>
</feature>
<evidence type="ECO:0000256" key="11">
    <source>
        <dbReference type="SAM" id="MobiDB-lite"/>
    </source>
</evidence>
<evidence type="ECO:0000256" key="10">
    <source>
        <dbReference type="ARBA" id="ARBA00029983"/>
    </source>
</evidence>
<dbReference type="PANTHER" id="PTHR12960">
    <property type="entry name" value="GLE-1-RELATED"/>
    <property type="match status" value="1"/>
</dbReference>
<dbReference type="Pfam" id="PF07817">
    <property type="entry name" value="GLE1"/>
    <property type="match status" value="1"/>
</dbReference>
<reference evidence="12 13" key="1">
    <citation type="submission" date="2018-11" db="EMBL/GenBank/DDBJ databases">
        <title>Genome sequence of Apiotrichum porosum DSM 27194.</title>
        <authorList>
            <person name="Aliyu H."/>
            <person name="Gorte O."/>
            <person name="Ochsenreither K."/>
        </authorList>
    </citation>
    <scope>NUCLEOTIDE SEQUENCE [LARGE SCALE GENOMIC DNA]</scope>
    <source>
        <strain evidence="12 13">DSM 27194</strain>
    </source>
</reference>
<comment type="similarity">
    <text evidence="2">Belongs to the GLE1 family.</text>
</comment>
<evidence type="ECO:0000256" key="7">
    <source>
        <dbReference type="ARBA" id="ARBA00023132"/>
    </source>
</evidence>
<evidence type="ECO:0000256" key="3">
    <source>
        <dbReference type="ARBA" id="ARBA00022448"/>
    </source>
</evidence>
<evidence type="ECO:0000313" key="13">
    <source>
        <dbReference type="Proteomes" id="UP000279236"/>
    </source>
</evidence>
<dbReference type="GO" id="GO:0031369">
    <property type="term" value="F:translation initiation factor binding"/>
    <property type="evidence" value="ECO:0007669"/>
    <property type="project" value="TreeGrafter"/>
</dbReference>
<dbReference type="RefSeq" id="XP_028473392.1">
    <property type="nucleotide sequence ID" value="XM_028618436.1"/>
</dbReference>
<keyword evidence="7" id="KW-0906">Nuclear pore complex</keyword>
<dbReference type="GO" id="GO:0044614">
    <property type="term" value="C:nuclear pore cytoplasmic filaments"/>
    <property type="evidence" value="ECO:0007669"/>
    <property type="project" value="TreeGrafter"/>
</dbReference>
<proteinExistence type="inferred from homology"/>
<dbReference type="GO" id="GO:0005543">
    <property type="term" value="F:phospholipid binding"/>
    <property type="evidence" value="ECO:0007669"/>
    <property type="project" value="TreeGrafter"/>
</dbReference>
<dbReference type="GeneID" id="39587252"/>
<evidence type="ECO:0000256" key="5">
    <source>
        <dbReference type="ARBA" id="ARBA00022927"/>
    </source>
</evidence>
<keyword evidence="8" id="KW-0539">Nucleus</keyword>
<keyword evidence="6" id="KW-0811">Translocation</keyword>
<dbReference type="GO" id="GO:0016973">
    <property type="term" value="P:poly(A)+ mRNA export from nucleus"/>
    <property type="evidence" value="ECO:0007669"/>
    <property type="project" value="InterPro"/>
</dbReference>
<dbReference type="Gene3D" id="1.25.40.510">
    <property type="entry name" value="GLE1-like"/>
    <property type="match status" value="1"/>
</dbReference>
<accession>A0A427XH71</accession>
<keyword evidence="13" id="KW-1185">Reference proteome</keyword>
<feature type="region of interest" description="Disordered" evidence="11">
    <location>
        <begin position="77"/>
        <end position="136"/>
    </location>
</feature>
<dbReference type="OrthoDB" id="420884at2759"/>
<keyword evidence="5" id="KW-0653">Protein transport</keyword>
<keyword evidence="4" id="KW-0509">mRNA transport</keyword>
<evidence type="ECO:0000313" key="12">
    <source>
        <dbReference type="EMBL" id="RSH78245.1"/>
    </source>
</evidence>
<evidence type="ECO:0000256" key="9">
    <source>
        <dbReference type="ARBA" id="ARBA00026227"/>
    </source>
</evidence>
<dbReference type="GO" id="GO:0015031">
    <property type="term" value="P:protein transport"/>
    <property type="evidence" value="ECO:0007669"/>
    <property type="project" value="UniProtKB-KW"/>
</dbReference>
<evidence type="ECO:0000256" key="4">
    <source>
        <dbReference type="ARBA" id="ARBA00022816"/>
    </source>
</evidence>
<name>A0A427XH71_9TREE</name>
<sequence length="648" mass="72099">MRFGIPDPDDEDYVVDLDLSYSSDESDHVPDFNRRRYSKLGESIRDMLALSDSSGDEESEDEVLDLIGGSYLVASSKSWRSPQKGKGKARAEPPRSERSRSASLNTSNTKALSGSTSKSLHASTSKRAGPSWRRWEPSMRELLREEPNEYNDWVKDTEAEAWRDGHRVAGERRARLRQIEDNVRAEIQAAQKGKRQTEVDELQRFMAGLSVQQRKEEEDTTKRFAEREAKLWADVDAAIKDAERRVAEDQAARAAEALKLKQEEEARIAAAEKEALARKAEAERAAKEKADKEASDKAEREKSEAAAKAQEEAAKAEEDKRLAAQAEGSRNITEWENWVKVQKRMKVEVIEPVKANRDVRSGLRMSMRLITRGLGQVVNTKQDILRVTNEIEKILVSQLPSPPSASQPVTFEGQIPPAYGYIVSHLSKALIRQAESEVSAKPDAAFPLARIVLGLILRGHTAVATIFFARLVKKCPWVVPHYPARTTNQSREEYEKSTGRGSDESIADYIARMAGISTLYFAVVQTSLSSIVQTLPAKPTPQQLATLVPAPFRLPAAWTWLAAMQRAPLPGLPPSAHLYAVAIDTVGHALLAVVHPKQLDKLLMSIKSGLEGGNIPGDSPAAKVRLELLLDGWQKKHTLSPPKHRDWE</sequence>
<evidence type="ECO:0000256" key="6">
    <source>
        <dbReference type="ARBA" id="ARBA00023010"/>
    </source>
</evidence>